<gene>
    <name evidence="9" type="primary">tatA</name>
    <name evidence="10" type="ORF">ET418_03285</name>
</gene>
<dbReference type="Proteomes" id="UP000324298">
    <property type="component" value="Unassembled WGS sequence"/>
</dbReference>
<dbReference type="GO" id="GO:0008320">
    <property type="term" value="F:protein transmembrane transporter activity"/>
    <property type="evidence" value="ECO:0007669"/>
    <property type="project" value="UniProtKB-UniRule"/>
</dbReference>
<evidence type="ECO:0000256" key="7">
    <source>
        <dbReference type="ARBA" id="ARBA00023010"/>
    </source>
</evidence>
<dbReference type="OrthoDB" id="9813726at2"/>
<organism evidence="10 11">
    <name type="scientific">Oryzomonas rubra</name>
    <dbReference type="NCBI Taxonomy" id="2509454"/>
    <lineage>
        <taxon>Bacteria</taxon>
        <taxon>Pseudomonadati</taxon>
        <taxon>Thermodesulfobacteriota</taxon>
        <taxon>Desulfuromonadia</taxon>
        <taxon>Geobacterales</taxon>
        <taxon>Geobacteraceae</taxon>
        <taxon>Oryzomonas</taxon>
    </lineage>
</organism>
<dbReference type="EMBL" id="SRSD01000002">
    <property type="protein sequence ID" value="KAA0894004.1"/>
    <property type="molecule type" value="Genomic_DNA"/>
</dbReference>
<evidence type="ECO:0000256" key="5">
    <source>
        <dbReference type="ARBA" id="ARBA00022927"/>
    </source>
</evidence>
<evidence type="ECO:0000256" key="4">
    <source>
        <dbReference type="ARBA" id="ARBA00022692"/>
    </source>
</evidence>
<keyword evidence="2 9" id="KW-0813">Transport</keyword>
<dbReference type="Gene3D" id="1.20.5.3310">
    <property type="match status" value="1"/>
</dbReference>
<dbReference type="PANTHER" id="PTHR42982">
    <property type="entry name" value="SEC-INDEPENDENT PROTEIN TRANSLOCASE PROTEIN TATA"/>
    <property type="match status" value="1"/>
</dbReference>
<keyword evidence="6 9" id="KW-1133">Transmembrane helix</keyword>
<dbReference type="GO" id="GO:0043953">
    <property type="term" value="P:protein transport by the Tat complex"/>
    <property type="evidence" value="ECO:0007669"/>
    <property type="project" value="UniProtKB-UniRule"/>
</dbReference>
<comment type="similarity">
    <text evidence="9">Belongs to the TatA/E family.</text>
</comment>
<dbReference type="HAMAP" id="MF_00236">
    <property type="entry name" value="TatA_E"/>
    <property type="match status" value="1"/>
</dbReference>
<dbReference type="NCBIfam" id="TIGR01411">
    <property type="entry name" value="tatAE"/>
    <property type="match status" value="1"/>
</dbReference>
<dbReference type="InterPro" id="IPR003369">
    <property type="entry name" value="TatA/B/E"/>
</dbReference>
<evidence type="ECO:0000256" key="8">
    <source>
        <dbReference type="ARBA" id="ARBA00023136"/>
    </source>
</evidence>
<evidence type="ECO:0000256" key="2">
    <source>
        <dbReference type="ARBA" id="ARBA00022448"/>
    </source>
</evidence>
<evidence type="ECO:0000256" key="1">
    <source>
        <dbReference type="ARBA" id="ARBA00004162"/>
    </source>
</evidence>
<comment type="subcellular location">
    <subcellularLocation>
        <location evidence="1 9">Cell membrane</location>
        <topology evidence="1 9">Single-pass membrane protein</topology>
    </subcellularLocation>
</comment>
<keyword evidence="3 9" id="KW-1003">Cell membrane</keyword>
<dbReference type="GO" id="GO:0033281">
    <property type="term" value="C:TAT protein transport complex"/>
    <property type="evidence" value="ECO:0007669"/>
    <property type="project" value="UniProtKB-UniRule"/>
</dbReference>
<dbReference type="RefSeq" id="WP_149306162.1">
    <property type="nucleotide sequence ID" value="NZ_SRSD01000002.1"/>
</dbReference>
<protein>
    <recommendedName>
        <fullName evidence="9">Sec-independent protein translocase protein TatA</fullName>
    </recommendedName>
</protein>
<evidence type="ECO:0000256" key="6">
    <source>
        <dbReference type="ARBA" id="ARBA00022989"/>
    </source>
</evidence>
<keyword evidence="5 9" id="KW-0653">Protein transport</keyword>
<sequence>MFGFGTPELIIIAAIVMLVFGVGKLPQIGTSFGKAISNFRKAADGKDTVELPPQKES</sequence>
<evidence type="ECO:0000256" key="9">
    <source>
        <dbReference type="HAMAP-Rule" id="MF_00236"/>
    </source>
</evidence>
<feature type="transmembrane region" description="Helical" evidence="9">
    <location>
        <begin position="6"/>
        <end position="25"/>
    </location>
</feature>
<proteinExistence type="inferred from homology"/>
<evidence type="ECO:0000313" key="11">
    <source>
        <dbReference type="Proteomes" id="UP000324298"/>
    </source>
</evidence>
<dbReference type="PANTHER" id="PTHR42982:SF1">
    <property type="entry name" value="SEC-INDEPENDENT PROTEIN TRANSLOCASE PROTEIN TATA"/>
    <property type="match status" value="1"/>
</dbReference>
<dbReference type="InterPro" id="IPR006312">
    <property type="entry name" value="TatA/E"/>
</dbReference>
<keyword evidence="4 9" id="KW-0812">Transmembrane</keyword>
<evidence type="ECO:0000313" key="10">
    <source>
        <dbReference type="EMBL" id="KAA0894004.1"/>
    </source>
</evidence>
<comment type="function">
    <text evidence="9">Part of the twin-arginine translocation (Tat) system that transports large folded proteins containing a characteristic twin-arginine motif in their signal peptide across membranes. TatA could form the protein-conducting channel of the Tat system.</text>
</comment>
<dbReference type="Pfam" id="PF02416">
    <property type="entry name" value="TatA_B_E"/>
    <property type="match status" value="1"/>
</dbReference>
<keyword evidence="11" id="KW-1185">Reference proteome</keyword>
<comment type="subunit">
    <text evidence="9">Forms a complex with TatC.</text>
</comment>
<comment type="caution">
    <text evidence="10">The sequence shown here is derived from an EMBL/GenBank/DDBJ whole genome shotgun (WGS) entry which is preliminary data.</text>
</comment>
<name>A0A5A9XM30_9BACT</name>
<accession>A0A5A9XM30</accession>
<dbReference type="AlphaFoldDB" id="A0A5A9XM30"/>
<keyword evidence="8 9" id="KW-0472">Membrane</keyword>
<reference evidence="10 11" key="1">
    <citation type="submission" date="2019-04" db="EMBL/GenBank/DDBJ databases">
        <title>Geobacter ruber sp. nov., ferric-reducing bacteria isolated from paddy soil.</title>
        <authorList>
            <person name="Xu Z."/>
            <person name="Masuda Y."/>
            <person name="Itoh H."/>
            <person name="Senoo K."/>
        </authorList>
    </citation>
    <scope>NUCLEOTIDE SEQUENCE [LARGE SCALE GENOMIC DNA]</scope>
    <source>
        <strain evidence="10 11">Red88</strain>
    </source>
</reference>
<evidence type="ECO:0000256" key="3">
    <source>
        <dbReference type="ARBA" id="ARBA00022475"/>
    </source>
</evidence>
<keyword evidence="7 9" id="KW-0811">Translocation</keyword>